<protein>
    <recommendedName>
        <fullName evidence="4">S-layer domain protein</fullName>
    </recommendedName>
</protein>
<keyword evidence="1" id="KW-0812">Transmembrane</keyword>
<keyword evidence="1" id="KW-1133">Transmembrane helix</keyword>
<evidence type="ECO:0008006" key="4">
    <source>
        <dbReference type="Google" id="ProtNLM"/>
    </source>
</evidence>
<evidence type="ECO:0000313" key="2">
    <source>
        <dbReference type="EMBL" id="ADE35687.1"/>
    </source>
</evidence>
<proteinExistence type="predicted"/>
<feature type="transmembrane region" description="Helical" evidence="1">
    <location>
        <begin position="319"/>
        <end position="339"/>
    </location>
</feature>
<dbReference type="AlphaFoldDB" id="D5E936"/>
<dbReference type="OrthoDB" id="56770at2157"/>
<accession>D5E936</accession>
<dbReference type="Proteomes" id="UP000001059">
    <property type="component" value="Chromosome"/>
</dbReference>
<keyword evidence="1" id="KW-0472">Membrane</keyword>
<dbReference type="RefSeq" id="WP_013036630.1">
    <property type="nucleotide sequence ID" value="NC_014002.1"/>
</dbReference>
<organism evidence="2 3">
    <name type="scientific">Methanohalophilus mahii (strain ATCC 35705 / DSM 5219 / SLP)</name>
    <dbReference type="NCBI Taxonomy" id="547558"/>
    <lineage>
        <taxon>Archaea</taxon>
        <taxon>Methanobacteriati</taxon>
        <taxon>Methanobacteriota</taxon>
        <taxon>Stenosarchaea group</taxon>
        <taxon>Methanomicrobia</taxon>
        <taxon>Methanosarcinales</taxon>
        <taxon>Methanosarcinaceae</taxon>
        <taxon>Methanohalophilus</taxon>
    </lineage>
</organism>
<evidence type="ECO:0000313" key="3">
    <source>
        <dbReference type="Proteomes" id="UP000001059"/>
    </source>
</evidence>
<dbReference type="KEGG" id="mmh:Mmah_0152"/>
<dbReference type="EMBL" id="CP001994">
    <property type="protein sequence ID" value="ADE35687.1"/>
    <property type="molecule type" value="Genomic_DNA"/>
</dbReference>
<dbReference type="PANTHER" id="PTHR35902">
    <property type="entry name" value="S-LAYER DOMAIN-LIKE PROTEIN-RELATED"/>
    <property type="match status" value="1"/>
</dbReference>
<dbReference type="STRING" id="547558.Mmah_0152"/>
<dbReference type="GeneID" id="8982283"/>
<keyword evidence="3" id="KW-1185">Reference proteome</keyword>
<dbReference type="HOGENOM" id="CLU_028008_0_0_2"/>
<gene>
    <name evidence="2" type="ordered locus">Mmah_0152</name>
</gene>
<sequence length="351" mass="38854" precursor="true">MKKIIYVTLLLMIFSISIGASAGVTSVPPHNTIDYYEVSGMPNIRGSFLSNPEFEKGETRVIEVNLANKGVIQALRINVVPQDPPDIELAQNEMEKEKMRTVAQGVKAELGSSTDYIEVRPETSVYTLKALKPGMILEHPLRYTIDIDNNAPAGNYSLNLAVSYSYQSQVRTVTNNEILRDVAENPYVSYYKNASTSITFPVEIKESPNFEITDSRGNISADEGSIINITYKNIGENVAEDASVKLVVMDPLEMEHSIATLGDVKPDETVTASFEFSTGRDVIPKNYSISSSVKYFDDEGIQYSNVLSSKVEVLPSDKWMSLSTLALLIIMLLIIYLIGDTVKNKRNNKGV</sequence>
<evidence type="ECO:0000256" key="1">
    <source>
        <dbReference type="SAM" id="Phobius"/>
    </source>
</evidence>
<reference evidence="2 3" key="1">
    <citation type="submission" date="2010-03" db="EMBL/GenBank/DDBJ databases">
        <title>The complete genome of Methanohalophilus mahii DSM 5219.</title>
        <authorList>
            <consortium name="US DOE Joint Genome Institute (JGI-PGF)"/>
            <person name="Lucas S."/>
            <person name="Copeland A."/>
            <person name="Lapidus A."/>
            <person name="Glavina del Rio T."/>
            <person name="Dalin E."/>
            <person name="Tice H."/>
            <person name="Bruce D."/>
            <person name="Goodwin L."/>
            <person name="Pitluck S."/>
            <person name="Kyrpides N."/>
            <person name="Mavromatis K."/>
            <person name="Ivanova N."/>
            <person name="Lykidis A."/>
            <person name="Saunders E."/>
            <person name="Brettin T."/>
            <person name="Detter J.C."/>
            <person name="Han C."/>
            <person name="Land M."/>
            <person name="Hauser L."/>
            <person name="Markowitz V."/>
            <person name="Cheng J.-F."/>
            <person name="Hugenholtz P."/>
            <person name="Woyke T."/>
            <person name="Wu D."/>
            <person name="Spring S."/>
            <person name="Schneider S."/>
            <person name="Schroeder M."/>
            <person name="Klenk H.-P."/>
            <person name="Eisen J.A."/>
        </authorList>
    </citation>
    <scope>NUCLEOTIDE SEQUENCE [LARGE SCALE GENOMIC DNA]</scope>
    <source>
        <strain evidence="3">ATCC 35705 / DSM 5219 / SLP</strain>
    </source>
</reference>
<name>D5E936_METMS</name>
<dbReference type="PANTHER" id="PTHR35902:SF3">
    <property type="entry name" value="NPCBM-ASSOCIATED, NEW3 DOMAIN OF ALPHA-GALACTOSIDASE"/>
    <property type="match status" value="1"/>
</dbReference>